<reference evidence="1 2" key="1">
    <citation type="submission" date="2016-01" db="EMBL/GenBank/DDBJ databases">
        <title>Whole genome sequencing of Bhargavaea cecembensis T14.</title>
        <authorList>
            <person name="Hong K.W."/>
        </authorList>
    </citation>
    <scope>NUCLEOTIDE SEQUENCE [LARGE SCALE GENOMIC DNA]</scope>
    <source>
        <strain evidence="1 2">T14</strain>
    </source>
</reference>
<dbReference type="InterPro" id="IPR036412">
    <property type="entry name" value="HAD-like_sf"/>
</dbReference>
<evidence type="ECO:0000313" key="1">
    <source>
        <dbReference type="EMBL" id="KZE37808.1"/>
    </source>
</evidence>
<dbReference type="InterPro" id="IPR006439">
    <property type="entry name" value="HAD-SF_hydro_IA"/>
</dbReference>
<dbReference type="InterPro" id="IPR011951">
    <property type="entry name" value="HAD-SF_hydro_IA_YjjG/PynA"/>
</dbReference>
<dbReference type="InterPro" id="IPR023214">
    <property type="entry name" value="HAD_sf"/>
</dbReference>
<proteinExistence type="predicted"/>
<name>A0A161RI84_9BACL</name>
<dbReference type="Gene3D" id="1.10.150.240">
    <property type="entry name" value="Putative phosphatase, domain 2"/>
    <property type="match status" value="1"/>
</dbReference>
<dbReference type="NCBIfam" id="TIGR01509">
    <property type="entry name" value="HAD-SF-IA-v3"/>
    <property type="match status" value="1"/>
</dbReference>
<dbReference type="SFLD" id="SFLDG01135">
    <property type="entry name" value="C1.5.6:_HAD__Beta-PGM__Phospha"/>
    <property type="match status" value="1"/>
</dbReference>
<organism evidence="1 2">
    <name type="scientific">Bhargavaea cecembensis</name>
    <dbReference type="NCBI Taxonomy" id="394098"/>
    <lineage>
        <taxon>Bacteria</taxon>
        <taxon>Bacillati</taxon>
        <taxon>Bacillota</taxon>
        <taxon>Bacilli</taxon>
        <taxon>Bacillales</taxon>
        <taxon>Caryophanaceae</taxon>
        <taxon>Bhargavaea</taxon>
    </lineage>
</organism>
<dbReference type="AlphaFoldDB" id="A0A161RI84"/>
<dbReference type="RefSeq" id="WP_063181554.1">
    <property type="nucleotide sequence ID" value="NZ_LQNT01000010.1"/>
</dbReference>
<dbReference type="SUPFAM" id="SSF56784">
    <property type="entry name" value="HAD-like"/>
    <property type="match status" value="1"/>
</dbReference>
<dbReference type="SFLD" id="SFLDS00003">
    <property type="entry name" value="Haloacid_Dehalogenase"/>
    <property type="match status" value="1"/>
</dbReference>
<dbReference type="GO" id="GO:0008253">
    <property type="term" value="F:5'-nucleotidase activity"/>
    <property type="evidence" value="ECO:0007669"/>
    <property type="project" value="InterPro"/>
</dbReference>
<gene>
    <name evidence="1" type="ORF">AV656_09785</name>
</gene>
<accession>A0A161RI84</accession>
<dbReference type="EMBL" id="LQNT01000010">
    <property type="protein sequence ID" value="KZE37808.1"/>
    <property type="molecule type" value="Genomic_DNA"/>
</dbReference>
<dbReference type="InterPro" id="IPR052550">
    <property type="entry name" value="Pyrimidine_5'-ntase_YjjG"/>
</dbReference>
<sequence length="228" mass="26033">MKQYDVILFDVDDTLLDFDKSEQAAFGSVFGKYELPDALERYRKSYRTISDVLWRDLENGKLSLGDLGSERFRRLFLEHELDLDAVVFNQDYLGFLGEQMHLVPGAEKVIEALSHKRLAIITNGFKDVQTSRIGSSPFKDSFEQIIISEATGFRKPQKEIFDYAFEQLGIKDRYSVLMVGDSLTSDIQGGLNAGVDTCWFNPARKENQTPIVPTYEISRLEELLDIVI</sequence>
<dbReference type="NCBIfam" id="TIGR02254">
    <property type="entry name" value="YjjG_YfnB"/>
    <property type="match status" value="1"/>
</dbReference>
<dbReference type="PANTHER" id="PTHR47478:SF1">
    <property type="entry name" value="PYRIMIDINE 5'-NUCLEOTIDASE YJJG"/>
    <property type="match status" value="1"/>
</dbReference>
<evidence type="ECO:0000313" key="2">
    <source>
        <dbReference type="Proteomes" id="UP000076490"/>
    </source>
</evidence>
<dbReference type="InterPro" id="IPR023198">
    <property type="entry name" value="PGP-like_dom2"/>
</dbReference>
<dbReference type="NCBIfam" id="TIGR01549">
    <property type="entry name" value="HAD-SF-IA-v1"/>
    <property type="match status" value="1"/>
</dbReference>
<dbReference type="Gene3D" id="3.40.50.1000">
    <property type="entry name" value="HAD superfamily/HAD-like"/>
    <property type="match status" value="1"/>
</dbReference>
<dbReference type="NCBIfam" id="NF006976">
    <property type="entry name" value="PRK09449.1"/>
    <property type="match status" value="1"/>
</dbReference>
<dbReference type="PANTHER" id="PTHR47478">
    <property type="match status" value="1"/>
</dbReference>
<dbReference type="Proteomes" id="UP000076490">
    <property type="component" value="Unassembled WGS sequence"/>
</dbReference>
<dbReference type="OrthoDB" id="9802350at2"/>
<protein>
    <submittedName>
        <fullName evidence="1">2-haloalkanoic acid dehalogenase</fullName>
    </submittedName>
</protein>
<dbReference type="CDD" id="cd04305">
    <property type="entry name" value="HAD_Neu5Ac-Pase_like"/>
    <property type="match status" value="1"/>
</dbReference>
<comment type="caution">
    <text evidence="1">The sequence shown here is derived from an EMBL/GenBank/DDBJ whole genome shotgun (WGS) entry which is preliminary data.</text>
</comment>
<dbReference type="SFLD" id="SFLDG01129">
    <property type="entry name" value="C1.5:_HAD__Beta-PGM__Phosphata"/>
    <property type="match status" value="1"/>
</dbReference>
<dbReference type="Pfam" id="PF00702">
    <property type="entry name" value="Hydrolase"/>
    <property type="match status" value="1"/>
</dbReference>